<keyword evidence="2" id="KW-1185">Reference proteome</keyword>
<comment type="caution">
    <text evidence="1">The sequence shown here is derived from an EMBL/GenBank/DDBJ whole genome shotgun (WGS) entry which is preliminary data.</text>
</comment>
<dbReference type="InterPro" id="IPR047722">
    <property type="entry name" value="STM4015-like"/>
</dbReference>
<dbReference type="SUPFAM" id="SSF52047">
    <property type="entry name" value="RNI-like"/>
    <property type="match status" value="1"/>
</dbReference>
<dbReference type="EMBL" id="WEGJ01000001">
    <property type="protein sequence ID" value="MQY10502.1"/>
    <property type="molecule type" value="Genomic_DNA"/>
</dbReference>
<evidence type="ECO:0000313" key="2">
    <source>
        <dbReference type="Proteomes" id="UP000466345"/>
    </source>
</evidence>
<proteinExistence type="predicted"/>
<gene>
    <name evidence="1" type="ORF">SRB5_06100</name>
</gene>
<dbReference type="Proteomes" id="UP000466345">
    <property type="component" value="Unassembled WGS sequence"/>
</dbReference>
<dbReference type="RefSeq" id="WP_153449768.1">
    <property type="nucleotide sequence ID" value="NZ_WEGJ01000001.1"/>
</dbReference>
<dbReference type="AlphaFoldDB" id="A0A7K0CBK6"/>
<accession>A0A7K0CBK6</accession>
<evidence type="ECO:0000313" key="1">
    <source>
        <dbReference type="EMBL" id="MQY10502.1"/>
    </source>
</evidence>
<evidence type="ECO:0008006" key="3">
    <source>
        <dbReference type="Google" id="ProtNLM"/>
    </source>
</evidence>
<dbReference type="InterPro" id="IPR032675">
    <property type="entry name" value="LRR_dom_sf"/>
</dbReference>
<organism evidence="1 2">
    <name type="scientific">Streptomyces smaragdinus</name>
    <dbReference type="NCBI Taxonomy" id="2585196"/>
    <lineage>
        <taxon>Bacteria</taxon>
        <taxon>Bacillati</taxon>
        <taxon>Actinomycetota</taxon>
        <taxon>Actinomycetes</taxon>
        <taxon>Kitasatosporales</taxon>
        <taxon>Streptomycetaceae</taxon>
        <taxon>Streptomyces</taxon>
    </lineage>
</organism>
<sequence length="316" mass="34464">MSGVEHLTELHGLPVHEFGPEDRKEPLPAAGDVAWRLSVDAYEEEEEFLERYDRFVAAIDPAGVRGLVIGQWGESYEGDSSEIVERLVADAGRFPALRALFVGDLEQEEAEISWIEQSDLTPLLKAYPALEEFGVRGGTGLVLEQFRHEMLRTLTFEAGGLPAAVVRALGASELPALKYLELWLGVSEYGGDATAADLAPLLAGGRFPALRHLGLRNSEIQDEVASAVAAAPVVAQLNSLDLSLGVLTDTGAEALLGGQPLTHLQWLDLHHHFLSDAMTARVREALEPHGVEVDVSEQETPDNWDGREWRYTAVSE</sequence>
<dbReference type="OrthoDB" id="9781345at2"/>
<dbReference type="NCBIfam" id="NF038076">
    <property type="entry name" value="fam_STM4015"/>
    <property type="match status" value="1"/>
</dbReference>
<name>A0A7K0CBK6_9ACTN</name>
<protein>
    <recommendedName>
        <fullName evidence="3">Leucine-rich repeat domain-containing protein</fullName>
    </recommendedName>
</protein>
<dbReference type="Gene3D" id="3.80.10.10">
    <property type="entry name" value="Ribonuclease Inhibitor"/>
    <property type="match status" value="1"/>
</dbReference>
<reference evidence="1 2" key="1">
    <citation type="submission" date="2019-10" db="EMBL/GenBank/DDBJ databases">
        <title>Streptomyces smaragdinus sp. nov. and Streptomyces fabii sp. nov., isolated from the gut of fungus growing-termite Macrotermes natalensis.</title>
        <authorList>
            <person name="Schwitalla J."/>
            <person name="Benndorf R."/>
            <person name="Martin K."/>
            <person name="De Beer W."/>
            <person name="Kaster A.-K."/>
            <person name="Vollmers J."/>
            <person name="Poulsen M."/>
            <person name="Beemelmanns C."/>
        </authorList>
    </citation>
    <scope>NUCLEOTIDE SEQUENCE [LARGE SCALE GENOMIC DNA]</scope>
    <source>
        <strain evidence="1 2">RB5</strain>
    </source>
</reference>